<feature type="compositionally biased region" description="Basic and acidic residues" evidence="1">
    <location>
        <begin position="441"/>
        <end position="453"/>
    </location>
</feature>
<evidence type="ECO:0000313" key="2">
    <source>
        <dbReference type="EMBL" id="GBG91858.1"/>
    </source>
</evidence>
<keyword evidence="3" id="KW-1185">Reference proteome</keyword>
<feature type="compositionally biased region" description="Low complexity" evidence="1">
    <location>
        <begin position="348"/>
        <end position="357"/>
    </location>
</feature>
<name>A0A388MBB5_CHABU</name>
<feature type="compositionally biased region" description="Polar residues" evidence="1">
    <location>
        <begin position="402"/>
        <end position="412"/>
    </location>
</feature>
<gene>
    <name evidence="2" type="ORF">CBR_g53749</name>
</gene>
<feature type="compositionally biased region" description="Acidic residues" evidence="1">
    <location>
        <begin position="12"/>
        <end position="41"/>
    </location>
</feature>
<feature type="compositionally biased region" description="Basic and acidic residues" evidence="1">
    <location>
        <begin position="47"/>
        <end position="70"/>
    </location>
</feature>
<organism evidence="2 3">
    <name type="scientific">Chara braunii</name>
    <name type="common">Braun's stonewort</name>
    <dbReference type="NCBI Taxonomy" id="69332"/>
    <lineage>
        <taxon>Eukaryota</taxon>
        <taxon>Viridiplantae</taxon>
        <taxon>Streptophyta</taxon>
        <taxon>Charophyceae</taxon>
        <taxon>Charales</taxon>
        <taxon>Characeae</taxon>
        <taxon>Chara</taxon>
    </lineage>
</organism>
<dbReference type="EMBL" id="BFEA01000960">
    <property type="protein sequence ID" value="GBG91858.1"/>
    <property type="molecule type" value="Genomic_DNA"/>
</dbReference>
<comment type="caution">
    <text evidence="2">The sequence shown here is derived from an EMBL/GenBank/DDBJ whole genome shotgun (WGS) entry which is preliminary data.</text>
</comment>
<proteinExistence type="predicted"/>
<evidence type="ECO:0000313" key="3">
    <source>
        <dbReference type="Proteomes" id="UP000265515"/>
    </source>
</evidence>
<feature type="region of interest" description="Disordered" evidence="1">
    <location>
        <begin position="402"/>
        <end position="453"/>
    </location>
</feature>
<evidence type="ECO:0008006" key="4">
    <source>
        <dbReference type="Google" id="ProtNLM"/>
    </source>
</evidence>
<dbReference type="AlphaFoldDB" id="A0A388MBB5"/>
<dbReference type="Proteomes" id="UP000265515">
    <property type="component" value="Unassembled WGS sequence"/>
</dbReference>
<sequence length="453" mass="50954">MEFLEGKTGATEDLEDAIEEIEVEEEEEEEEEEKEAEEEQLELQQFAEEKEKGEQENQEMMRETERAAEEGKYDRGRFQSLLAGTKSPPISCLTIDDDSQSIGQEELDALLKVIPSLLVLGITTSQRQFATVCSSSLKSLQVLELLKTELAFPLTICCANLTKLTLRTGLAVVLMTKIHCPKLNVLSLRTHSMNMLCDDHRSSSWMSFNLFSSLAFDNLLSLSLTNANMSEGDLCELLAHHLHSLEKLCLDLRSVRPTGLPPSEEDINRMREGKRCSFQKVQSRKREGIVYHNSFYCFLCESGRIATLYKLRQYARPHPPPCSSSYSSCHSSGAITTNPNWVRRDTRSPTSSPSAPAGMAGCIEAFSTHLAQPPGFQKLKSLWLSSDFVHFLEQRLEQEAGPSSSLTSSLCQRVTELQVPDDEDGKGRRQRPQPLAEEEDDHSHSHRVVDINR</sequence>
<dbReference type="Gramene" id="GBG91858">
    <property type="protein sequence ID" value="GBG91858"/>
    <property type="gene ID" value="CBR_g53749"/>
</dbReference>
<feature type="region of interest" description="Disordered" evidence="1">
    <location>
        <begin position="1"/>
        <end position="70"/>
    </location>
</feature>
<accession>A0A388MBB5</accession>
<evidence type="ECO:0000256" key="1">
    <source>
        <dbReference type="SAM" id="MobiDB-lite"/>
    </source>
</evidence>
<reference evidence="2 3" key="1">
    <citation type="journal article" date="2018" name="Cell">
        <title>The Chara Genome: Secondary Complexity and Implications for Plant Terrestrialization.</title>
        <authorList>
            <person name="Nishiyama T."/>
            <person name="Sakayama H."/>
            <person name="Vries J.D."/>
            <person name="Buschmann H."/>
            <person name="Saint-Marcoux D."/>
            <person name="Ullrich K.K."/>
            <person name="Haas F.B."/>
            <person name="Vanderstraeten L."/>
            <person name="Becker D."/>
            <person name="Lang D."/>
            <person name="Vosolsobe S."/>
            <person name="Rombauts S."/>
            <person name="Wilhelmsson P.K.I."/>
            <person name="Janitza P."/>
            <person name="Kern R."/>
            <person name="Heyl A."/>
            <person name="Rumpler F."/>
            <person name="Villalobos L.I.A.C."/>
            <person name="Clay J.M."/>
            <person name="Skokan R."/>
            <person name="Toyoda A."/>
            <person name="Suzuki Y."/>
            <person name="Kagoshima H."/>
            <person name="Schijlen E."/>
            <person name="Tajeshwar N."/>
            <person name="Catarino B."/>
            <person name="Hetherington A.J."/>
            <person name="Saltykova A."/>
            <person name="Bonnot C."/>
            <person name="Breuninger H."/>
            <person name="Symeonidi A."/>
            <person name="Radhakrishnan G.V."/>
            <person name="Van Nieuwerburgh F."/>
            <person name="Deforce D."/>
            <person name="Chang C."/>
            <person name="Karol K.G."/>
            <person name="Hedrich R."/>
            <person name="Ulvskov P."/>
            <person name="Glockner G."/>
            <person name="Delwiche C.F."/>
            <person name="Petrasek J."/>
            <person name="Van de Peer Y."/>
            <person name="Friml J."/>
            <person name="Beilby M."/>
            <person name="Dolan L."/>
            <person name="Kohara Y."/>
            <person name="Sugano S."/>
            <person name="Fujiyama A."/>
            <person name="Delaux P.-M."/>
            <person name="Quint M."/>
            <person name="TheiBen G."/>
            <person name="Hagemann M."/>
            <person name="Harholt J."/>
            <person name="Dunand C."/>
            <person name="Zachgo S."/>
            <person name="Langdale J."/>
            <person name="Maumus F."/>
            <person name="Straeten D.V.D."/>
            <person name="Gould S.B."/>
            <person name="Rensing S.A."/>
        </authorList>
    </citation>
    <scope>NUCLEOTIDE SEQUENCE [LARGE SCALE GENOMIC DNA]</scope>
    <source>
        <strain evidence="2 3">S276</strain>
    </source>
</reference>
<protein>
    <recommendedName>
        <fullName evidence="4">FBD domain-containing protein</fullName>
    </recommendedName>
</protein>
<feature type="region of interest" description="Disordered" evidence="1">
    <location>
        <begin position="337"/>
        <end position="357"/>
    </location>
</feature>